<gene>
    <name evidence="1" type="ORF">HNQ88_002985</name>
</gene>
<evidence type="ECO:0000313" key="2">
    <source>
        <dbReference type="Proteomes" id="UP001185092"/>
    </source>
</evidence>
<dbReference type="EMBL" id="JAVDQD010000003">
    <property type="protein sequence ID" value="MDR6239937.1"/>
    <property type="molecule type" value="Genomic_DNA"/>
</dbReference>
<dbReference type="AlphaFoldDB" id="A0AAE4BTS0"/>
<reference evidence="1" key="1">
    <citation type="submission" date="2023-07" db="EMBL/GenBank/DDBJ databases">
        <title>Genomic Encyclopedia of Type Strains, Phase IV (KMG-IV): sequencing the most valuable type-strain genomes for metagenomic binning, comparative biology and taxonomic classification.</title>
        <authorList>
            <person name="Goeker M."/>
        </authorList>
    </citation>
    <scope>NUCLEOTIDE SEQUENCE</scope>
    <source>
        <strain evidence="1">DSM 26174</strain>
    </source>
</reference>
<sequence>MAASLAIGTALSSASGALKSIPKEVYIIGGGIIATILIAKTVRSAVDKAKYNSAIKAINTQSKTGIATMLATNLSSAFYQAGIRNNWIPDGTNDVLVFQVAKTMFNKQISFIQVSDQYKGLYQRNLLEDLQSELDSNELRTFWELVKTGAPPKPLVNHRVSLNGHEINIKLA</sequence>
<keyword evidence="2" id="KW-1185">Reference proteome</keyword>
<accession>A0AAE4BTS0</accession>
<evidence type="ECO:0000313" key="1">
    <source>
        <dbReference type="EMBL" id="MDR6239937.1"/>
    </source>
</evidence>
<protein>
    <submittedName>
        <fullName evidence="1">Uncharacterized protein</fullName>
    </submittedName>
</protein>
<organism evidence="1 2">
    <name type="scientific">Aureibacter tunicatorum</name>
    <dbReference type="NCBI Taxonomy" id="866807"/>
    <lineage>
        <taxon>Bacteria</taxon>
        <taxon>Pseudomonadati</taxon>
        <taxon>Bacteroidota</taxon>
        <taxon>Cytophagia</taxon>
        <taxon>Cytophagales</taxon>
        <taxon>Persicobacteraceae</taxon>
        <taxon>Aureibacter</taxon>
    </lineage>
</organism>
<comment type="caution">
    <text evidence="1">The sequence shown here is derived from an EMBL/GenBank/DDBJ whole genome shotgun (WGS) entry which is preliminary data.</text>
</comment>
<name>A0AAE4BTS0_9BACT</name>
<dbReference type="Proteomes" id="UP001185092">
    <property type="component" value="Unassembled WGS sequence"/>
</dbReference>
<proteinExistence type="predicted"/>
<dbReference type="RefSeq" id="WP_309939745.1">
    <property type="nucleotide sequence ID" value="NZ_AP025305.1"/>
</dbReference>